<feature type="transmembrane region" description="Helical" evidence="6">
    <location>
        <begin position="143"/>
        <end position="162"/>
    </location>
</feature>
<comment type="subcellular location">
    <subcellularLocation>
        <location evidence="1">Membrane</location>
        <topology evidence="1">Multi-pass membrane protein</topology>
    </subcellularLocation>
</comment>
<keyword evidence="4 6" id="KW-0472">Membrane</keyword>
<feature type="transmembrane region" description="Helical" evidence="6">
    <location>
        <begin position="385"/>
        <end position="405"/>
    </location>
</feature>
<evidence type="ECO:0000256" key="3">
    <source>
        <dbReference type="ARBA" id="ARBA00022989"/>
    </source>
</evidence>
<feature type="transmembrane region" description="Helical" evidence="6">
    <location>
        <begin position="412"/>
        <end position="432"/>
    </location>
</feature>
<dbReference type="AlphaFoldDB" id="A0A446BUZ5"/>
<feature type="transmembrane region" description="Helical" evidence="6">
    <location>
        <begin position="201"/>
        <end position="223"/>
    </location>
</feature>
<organism evidence="8 9">
    <name type="scientific">Thermothielavioides terrestris</name>
    <dbReference type="NCBI Taxonomy" id="2587410"/>
    <lineage>
        <taxon>Eukaryota</taxon>
        <taxon>Fungi</taxon>
        <taxon>Dikarya</taxon>
        <taxon>Ascomycota</taxon>
        <taxon>Pezizomycotina</taxon>
        <taxon>Sordariomycetes</taxon>
        <taxon>Sordariomycetidae</taxon>
        <taxon>Sordariales</taxon>
        <taxon>Chaetomiaceae</taxon>
        <taxon>Thermothielavioides</taxon>
    </lineage>
</organism>
<dbReference type="EMBL" id="OUUZ01000017">
    <property type="protein sequence ID" value="SPQ26363.1"/>
    <property type="molecule type" value="Genomic_DNA"/>
</dbReference>
<feature type="transmembrane region" description="Helical" evidence="6">
    <location>
        <begin position="310"/>
        <end position="329"/>
    </location>
</feature>
<dbReference type="InterPro" id="IPR020846">
    <property type="entry name" value="MFS_dom"/>
</dbReference>
<evidence type="ECO:0000256" key="4">
    <source>
        <dbReference type="ARBA" id="ARBA00023136"/>
    </source>
</evidence>
<keyword evidence="2 6" id="KW-0812">Transmembrane</keyword>
<feature type="compositionally biased region" description="Gly residues" evidence="5">
    <location>
        <begin position="21"/>
        <end position="30"/>
    </location>
</feature>
<dbReference type="GO" id="GO:0000329">
    <property type="term" value="C:fungal-type vacuole membrane"/>
    <property type="evidence" value="ECO:0007669"/>
    <property type="project" value="TreeGrafter"/>
</dbReference>
<feature type="transmembrane region" description="Helical" evidence="6">
    <location>
        <begin position="281"/>
        <end position="298"/>
    </location>
</feature>
<dbReference type="PANTHER" id="PTHR23501">
    <property type="entry name" value="MAJOR FACILITATOR SUPERFAMILY"/>
    <property type="match status" value="1"/>
</dbReference>
<evidence type="ECO:0000256" key="2">
    <source>
        <dbReference type="ARBA" id="ARBA00022692"/>
    </source>
</evidence>
<accession>A0A446BUZ5</accession>
<sequence length="550" mass="58092">MVQRSEAEGAPPTDQSPLLGKSGGSNGHGGTYVSITAVSPGSSVNGDGGNGPVSKSNSADEEAPGRVEAVGRGHVARIISILLIGIFVAHADGSILLATHPIIASEFNDLENSSWLITSFALAGAATQTLYGKMSDIYGRKRLVIVAYVIFVAGCALVGMGQTMWQVVLGRVISGAGASGMAGLVSILITDLLPLREVAQWRAYVNLVATLGRSIGGPLGGWLVDVIGWRWSFFGQVPPIVLAILLVTFYLPGPSTDEPESPGPDGTNTAGQKSRFSRVDFKGSVLFALTVLALLLPMELGGVKLPWSHPVVLALFGLSVLLLFVFVAVEKRQEEPILPLEIFHRRDAVFSFLILGLQVAAQLGLMFSVPLYFQITARASNTVAGAHLVPAVFGNALGGLISGLLIKRSGRYKALVILAVTLSSFSYLLLMLRWHGNTNVWESLYIFPSGFGTGIAQSAVFISLQAVVDPAHTAPAISFMYLTTTIAVTLGLPVANAVMQAALRRSLGARLPALGLSPDEVRRIIENTVSDVDFVDRITGRVREAVVGSS</sequence>
<reference evidence="8 9" key="1">
    <citation type="submission" date="2018-04" db="EMBL/GenBank/DDBJ databases">
        <authorList>
            <person name="Huttner S."/>
            <person name="Dainat J."/>
        </authorList>
    </citation>
    <scope>NUCLEOTIDE SEQUENCE [LARGE SCALE GENOMIC DNA]</scope>
</reference>
<dbReference type="PANTHER" id="PTHR23501:SF33">
    <property type="entry name" value="MAJOR FACILITATOR SUPERFAMILY (MFS) PROFILE DOMAIN-CONTAINING PROTEIN"/>
    <property type="match status" value="1"/>
</dbReference>
<dbReference type="GO" id="GO:0015174">
    <property type="term" value="F:basic amino acid transmembrane transporter activity"/>
    <property type="evidence" value="ECO:0007669"/>
    <property type="project" value="TreeGrafter"/>
</dbReference>
<evidence type="ECO:0000256" key="6">
    <source>
        <dbReference type="SAM" id="Phobius"/>
    </source>
</evidence>
<feature type="transmembrane region" description="Helical" evidence="6">
    <location>
        <begin position="444"/>
        <end position="467"/>
    </location>
</feature>
<feature type="domain" description="Major facilitator superfamily (MFS) profile" evidence="7">
    <location>
        <begin position="78"/>
        <end position="550"/>
    </location>
</feature>
<keyword evidence="3 6" id="KW-1133">Transmembrane helix</keyword>
<feature type="region of interest" description="Disordered" evidence="5">
    <location>
        <begin position="1"/>
        <end position="66"/>
    </location>
</feature>
<feature type="transmembrane region" description="Helical" evidence="6">
    <location>
        <begin position="479"/>
        <end position="503"/>
    </location>
</feature>
<dbReference type="Proteomes" id="UP000289323">
    <property type="component" value="Unassembled WGS sequence"/>
</dbReference>
<dbReference type="InterPro" id="IPR036259">
    <property type="entry name" value="MFS_trans_sf"/>
</dbReference>
<feature type="transmembrane region" description="Helical" evidence="6">
    <location>
        <begin position="168"/>
        <end position="189"/>
    </location>
</feature>
<dbReference type="Pfam" id="PF07690">
    <property type="entry name" value="MFS_1"/>
    <property type="match status" value="1"/>
</dbReference>
<dbReference type="SUPFAM" id="SSF103473">
    <property type="entry name" value="MFS general substrate transporter"/>
    <property type="match status" value="1"/>
</dbReference>
<protein>
    <submittedName>
        <fullName evidence="8">7a1ad2ad-fe45-4eef-b849-10cc29d12201</fullName>
    </submittedName>
</protein>
<feature type="transmembrane region" description="Helical" evidence="6">
    <location>
        <begin position="115"/>
        <end position="131"/>
    </location>
</feature>
<proteinExistence type="predicted"/>
<feature type="transmembrane region" description="Helical" evidence="6">
    <location>
        <begin position="349"/>
        <end position="373"/>
    </location>
</feature>
<feature type="transmembrane region" description="Helical" evidence="6">
    <location>
        <begin position="229"/>
        <end position="251"/>
    </location>
</feature>
<gene>
    <name evidence="8" type="ORF">TT172_LOCUS8782</name>
</gene>
<evidence type="ECO:0000313" key="8">
    <source>
        <dbReference type="EMBL" id="SPQ26363.1"/>
    </source>
</evidence>
<feature type="compositionally biased region" description="Polar residues" evidence="5">
    <location>
        <begin position="33"/>
        <end position="45"/>
    </location>
</feature>
<dbReference type="PROSITE" id="PS50850">
    <property type="entry name" value="MFS"/>
    <property type="match status" value="1"/>
</dbReference>
<dbReference type="InterPro" id="IPR011701">
    <property type="entry name" value="MFS"/>
</dbReference>
<evidence type="ECO:0000256" key="1">
    <source>
        <dbReference type="ARBA" id="ARBA00004141"/>
    </source>
</evidence>
<evidence type="ECO:0000313" key="9">
    <source>
        <dbReference type="Proteomes" id="UP000289323"/>
    </source>
</evidence>
<dbReference type="Gene3D" id="1.20.1250.20">
    <property type="entry name" value="MFS general substrate transporter like domains"/>
    <property type="match status" value="1"/>
</dbReference>
<evidence type="ECO:0000259" key="7">
    <source>
        <dbReference type="PROSITE" id="PS50850"/>
    </source>
</evidence>
<evidence type="ECO:0000256" key="5">
    <source>
        <dbReference type="SAM" id="MobiDB-lite"/>
    </source>
</evidence>
<name>A0A446BUZ5_9PEZI</name>
<feature type="transmembrane region" description="Helical" evidence="6">
    <location>
        <begin position="81"/>
        <end position="103"/>
    </location>
</feature>